<dbReference type="Gene3D" id="3.30.420.10">
    <property type="entry name" value="Ribonuclease H-like superfamily/Ribonuclease H"/>
    <property type="match status" value="1"/>
</dbReference>
<dbReference type="InterPro" id="IPR001584">
    <property type="entry name" value="Integrase_cat-core"/>
</dbReference>
<evidence type="ECO:0000256" key="1">
    <source>
        <dbReference type="SAM" id="MobiDB-lite"/>
    </source>
</evidence>
<proteinExistence type="predicted"/>
<dbReference type="PROSITE" id="PS50994">
    <property type="entry name" value="INTEGRASE"/>
    <property type="match status" value="1"/>
</dbReference>
<accession>A0ABQ5J7Y5</accession>
<dbReference type="EMBL" id="BQNB010021554">
    <property type="protein sequence ID" value="GJU07578.1"/>
    <property type="molecule type" value="Genomic_DNA"/>
</dbReference>
<dbReference type="InterPro" id="IPR039537">
    <property type="entry name" value="Retrotran_Ty1/copia-like"/>
</dbReference>
<evidence type="ECO:0000259" key="2">
    <source>
        <dbReference type="PROSITE" id="PS50994"/>
    </source>
</evidence>
<reference evidence="3" key="2">
    <citation type="submission" date="2022-01" db="EMBL/GenBank/DDBJ databases">
        <authorList>
            <person name="Yamashiro T."/>
            <person name="Shiraishi A."/>
            <person name="Satake H."/>
            <person name="Nakayama K."/>
        </authorList>
    </citation>
    <scope>NUCLEOTIDE SEQUENCE</scope>
</reference>
<organism evidence="3 4">
    <name type="scientific">Tanacetum coccineum</name>
    <dbReference type="NCBI Taxonomy" id="301880"/>
    <lineage>
        <taxon>Eukaryota</taxon>
        <taxon>Viridiplantae</taxon>
        <taxon>Streptophyta</taxon>
        <taxon>Embryophyta</taxon>
        <taxon>Tracheophyta</taxon>
        <taxon>Spermatophyta</taxon>
        <taxon>Magnoliopsida</taxon>
        <taxon>eudicotyledons</taxon>
        <taxon>Gunneridae</taxon>
        <taxon>Pentapetalae</taxon>
        <taxon>asterids</taxon>
        <taxon>campanulids</taxon>
        <taxon>Asterales</taxon>
        <taxon>Asteraceae</taxon>
        <taxon>Asteroideae</taxon>
        <taxon>Anthemideae</taxon>
        <taxon>Anthemidinae</taxon>
        <taxon>Tanacetum</taxon>
    </lineage>
</organism>
<feature type="domain" description="Integrase catalytic" evidence="2">
    <location>
        <begin position="389"/>
        <end position="480"/>
    </location>
</feature>
<dbReference type="PANTHER" id="PTHR42648">
    <property type="entry name" value="TRANSPOSASE, PUTATIVE-RELATED"/>
    <property type="match status" value="1"/>
</dbReference>
<dbReference type="SUPFAM" id="SSF53098">
    <property type="entry name" value="Ribonuclease H-like"/>
    <property type="match status" value="1"/>
</dbReference>
<reference evidence="3" key="1">
    <citation type="journal article" date="2022" name="Int. J. Mol. Sci.">
        <title>Draft Genome of Tanacetum Coccineum: Genomic Comparison of Closely Related Tanacetum-Family Plants.</title>
        <authorList>
            <person name="Yamashiro T."/>
            <person name="Shiraishi A."/>
            <person name="Nakayama K."/>
            <person name="Satake H."/>
        </authorList>
    </citation>
    <scope>NUCLEOTIDE SEQUENCE</scope>
</reference>
<sequence>MEEDGKIKIDKFDGHDFGFWKMQIEDYLYQKKLHEPLTEVKPTGMKAEDWNLLDRQALGVVSVLNKVFLNRKLVNTKMKAGASIADHVNEFNPILSRLMSVDIKFNDEVQALLLLSLLPESWSSTVTTVSGLTETTKLKFDNINDLILREDIRRKTSGEYSNSLLSAEYKGKGRKQDKGQKQNRGRSKSKKRGQSKNRPRSGKVRLADDKALDIAGVGDVVLKTSFGTRLQKFRFPFFDGNDVLGWVYQAESFFDVQKVTFKAVNRTGGDSSRLPSVAVGGSVLLADDEEEEEKEEGFRDQQLKVTKGSLVVARGNKRGSLYMVEVPSDGINATIDGRSNAGFQIYKKAVVGVCEPCVLGKQKKADPDTMLPLSMTATRRYEFNFLKINLREYSSREFIEYCAENGIKMRKTVPETPQQNGVAERINQTFNEREKSTRLHVGLPKMFWEDSVTTEAYLINRRPSMPLGFRILKEEWQGKEVSLAHLRVFRCDSYVQVKDVARDKLNAKSMKCTFIGYGSNEMVLI</sequence>
<dbReference type="InterPro" id="IPR036397">
    <property type="entry name" value="RNaseH_sf"/>
</dbReference>
<comment type="caution">
    <text evidence="3">The sequence shown here is derived from an EMBL/GenBank/DDBJ whole genome shotgun (WGS) entry which is preliminary data.</text>
</comment>
<feature type="compositionally biased region" description="Basic residues" evidence="1">
    <location>
        <begin position="181"/>
        <end position="203"/>
    </location>
</feature>
<keyword evidence="4" id="KW-1185">Reference proteome</keyword>
<name>A0ABQ5J7Y5_9ASTR</name>
<evidence type="ECO:0000313" key="3">
    <source>
        <dbReference type="EMBL" id="GJU07578.1"/>
    </source>
</evidence>
<protein>
    <submittedName>
        <fullName evidence="3">Retrovirus-related pol polyprotein from transposon TNT 1-94</fullName>
    </submittedName>
</protein>
<dbReference type="Pfam" id="PF14223">
    <property type="entry name" value="Retrotran_gag_2"/>
    <property type="match status" value="1"/>
</dbReference>
<dbReference type="InterPro" id="IPR012337">
    <property type="entry name" value="RNaseH-like_sf"/>
</dbReference>
<feature type="region of interest" description="Disordered" evidence="1">
    <location>
        <begin position="169"/>
        <end position="203"/>
    </location>
</feature>
<gene>
    <name evidence="3" type="ORF">Tco_1124008</name>
</gene>
<feature type="compositionally biased region" description="Basic and acidic residues" evidence="1">
    <location>
        <begin position="169"/>
        <end position="180"/>
    </location>
</feature>
<evidence type="ECO:0000313" key="4">
    <source>
        <dbReference type="Proteomes" id="UP001151760"/>
    </source>
</evidence>
<dbReference type="PANTHER" id="PTHR42648:SF28">
    <property type="entry name" value="TRANSPOSON-ENCODED PROTEIN WITH RIBONUCLEASE H-LIKE AND RETROVIRUS ZINC FINGER-LIKE DOMAINS"/>
    <property type="match status" value="1"/>
</dbReference>
<dbReference type="Proteomes" id="UP001151760">
    <property type="component" value="Unassembled WGS sequence"/>
</dbReference>